<feature type="compositionally biased region" description="Basic and acidic residues" evidence="7">
    <location>
        <begin position="493"/>
        <end position="507"/>
    </location>
</feature>
<dbReference type="GO" id="GO:0030331">
    <property type="term" value="F:nuclear estrogen receptor binding"/>
    <property type="evidence" value="ECO:0007669"/>
    <property type="project" value="Ensembl"/>
</dbReference>
<dbReference type="InterPro" id="IPR001606">
    <property type="entry name" value="ARID_dom"/>
</dbReference>
<dbReference type="InterPro" id="IPR036431">
    <property type="entry name" value="ARID_dom_sf"/>
</dbReference>
<name>A0A670IQ12_PODMU</name>
<evidence type="ECO:0000256" key="1">
    <source>
        <dbReference type="ARBA" id="ARBA00004123"/>
    </source>
</evidence>
<feature type="compositionally biased region" description="Low complexity" evidence="7">
    <location>
        <begin position="387"/>
        <end position="404"/>
    </location>
</feature>
<dbReference type="PANTHER" id="PTHR13964">
    <property type="entry name" value="RBP-RELATED"/>
    <property type="match status" value="1"/>
</dbReference>
<reference evidence="9 10" key="1">
    <citation type="journal article" date="2019" name="Proc. Natl. Acad. Sci. U.S.A.">
        <title>Regulatory changes in pterin and carotenoid genes underlie balanced color polymorphisms in the wall lizard.</title>
        <authorList>
            <person name="Andrade P."/>
            <person name="Pinho C."/>
            <person name="Perez I de Lanuza G."/>
            <person name="Afonso S."/>
            <person name="Brejcha J."/>
            <person name="Rubin C.J."/>
            <person name="Wallerman O."/>
            <person name="Pereira P."/>
            <person name="Sabatino S.J."/>
            <person name="Bellati A."/>
            <person name="Pellitteri-Rosa D."/>
            <person name="Bosakova Z."/>
            <person name="Bunikis I."/>
            <person name="Carretero M.A."/>
            <person name="Feiner N."/>
            <person name="Marsik P."/>
            <person name="Pauperio F."/>
            <person name="Salvi D."/>
            <person name="Soler L."/>
            <person name="While G.M."/>
            <person name="Uller T."/>
            <person name="Font E."/>
            <person name="Andersson L."/>
            <person name="Carneiro M."/>
        </authorList>
    </citation>
    <scope>NUCLEOTIDE SEQUENCE</scope>
</reference>
<evidence type="ECO:0000256" key="7">
    <source>
        <dbReference type="SAM" id="MobiDB-lite"/>
    </source>
</evidence>
<dbReference type="PANTHER" id="PTHR13964:SF25">
    <property type="entry name" value="AT-RICH INTERACTIVE DOMAIN-CONTAINING PROTEIN 5A"/>
    <property type="match status" value="1"/>
</dbReference>
<dbReference type="SMART" id="SM00501">
    <property type="entry name" value="BRIGHT"/>
    <property type="match status" value="1"/>
</dbReference>
<feature type="region of interest" description="Disordered" evidence="7">
    <location>
        <begin position="194"/>
        <end position="289"/>
    </location>
</feature>
<feature type="region of interest" description="Disordered" evidence="7">
    <location>
        <begin position="493"/>
        <end position="548"/>
    </location>
</feature>
<feature type="region of interest" description="Disordered" evidence="7">
    <location>
        <begin position="357"/>
        <end position="425"/>
    </location>
</feature>
<dbReference type="GO" id="GO:0035925">
    <property type="term" value="F:mRNA 3'-UTR AU-rich region binding"/>
    <property type="evidence" value="ECO:0007669"/>
    <property type="project" value="Ensembl"/>
</dbReference>
<keyword evidence="4" id="KW-0010">Activator</keyword>
<dbReference type="FunFam" id="1.10.150.60:FF:000004">
    <property type="entry name" value="AT-rich interactive domain-containing protein 5B"/>
    <property type="match status" value="1"/>
</dbReference>
<dbReference type="GO" id="GO:0005654">
    <property type="term" value="C:nucleoplasm"/>
    <property type="evidence" value="ECO:0007669"/>
    <property type="project" value="Ensembl"/>
</dbReference>
<dbReference type="PROSITE" id="PS51011">
    <property type="entry name" value="ARID"/>
    <property type="match status" value="1"/>
</dbReference>
<organism evidence="9 10">
    <name type="scientific">Podarcis muralis</name>
    <name type="common">Wall lizard</name>
    <name type="synonym">Lacerta muralis</name>
    <dbReference type="NCBI Taxonomy" id="64176"/>
    <lineage>
        <taxon>Eukaryota</taxon>
        <taxon>Metazoa</taxon>
        <taxon>Chordata</taxon>
        <taxon>Craniata</taxon>
        <taxon>Vertebrata</taxon>
        <taxon>Euteleostomi</taxon>
        <taxon>Lepidosauria</taxon>
        <taxon>Squamata</taxon>
        <taxon>Bifurcata</taxon>
        <taxon>Unidentata</taxon>
        <taxon>Episquamata</taxon>
        <taxon>Laterata</taxon>
        <taxon>Lacertibaenia</taxon>
        <taxon>Lacertidae</taxon>
        <taxon>Podarcis</taxon>
    </lineage>
</organism>
<evidence type="ECO:0000256" key="6">
    <source>
        <dbReference type="ARBA" id="ARBA00023242"/>
    </source>
</evidence>
<keyword evidence="10" id="KW-1185">Reference proteome</keyword>
<dbReference type="GO" id="GO:0005730">
    <property type="term" value="C:nucleolus"/>
    <property type="evidence" value="ECO:0007669"/>
    <property type="project" value="Ensembl"/>
</dbReference>
<protein>
    <submittedName>
        <fullName evidence="9">AT-rich interaction domain 5A</fullName>
    </submittedName>
</protein>
<evidence type="ECO:0000256" key="4">
    <source>
        <dbReference type="ARBA" id="ARBA00023159"/>
    </source>
</evidence>
<sequence>MAYSKCGDNIHKNKTWNKAPSLKGKRKKKTIPMAESESQNALVLSLAEETAVGSPGAEEHQNTPEKLEEVGSPESKADGALEAGEKSPAEDSGDEQMPSSEKEEEQAFLVSLYKFMKDRHTPIERVPHLGFKQINLFKIYKVVEKLGAYELVTGRRLWKNVYDMLGGSPGSTSAATCTRRHYERLVLPYVRHLKGEDDKPLPPAKPRKQYKVSREPKGAKGSGPVEKKRAKKEKLREQILPEKPTPDAASAAKPASDPEQSQLQEQPEGCPSLPNGCEASESQAPDACRGNCRAHGCSEAYKRLFSSFYFKGNHGIMSPLAKKKLLAQVSKDESLYGHQKHLSHCPEYKKARIREIPGSDTEAGPKNPLATSLPLKEGQTPAREVDGSIGSAGSSQPSAASEGGLKASPSLTEGHLPQKADDACCGGHPSPGLPLVRGYFHTPRGEVMKPISCHPLRGPVEYYGGFKSFPEVAAASAYQQPGSDVLLSRLPQKKQEGSEDQPEDLRRKPSQPLPSWRGDGQQQTSPFRVSSPGGKRGSSPFPHAKPSWVPPVATLAKVSPQVLKNGGHSVSQAQAGSLAQKKRAMEEELFLHGKRLKAVTPFVKEAQSSNGLERGTSPSGQQAVAKPKAAVQSSGFPVAPRPPVQDMYKGTMLRLPVNFSTPGEHLKGQSASLIPSLSISPFIIPAFPTPLLTASVQPSDLCQPLAHYPTSYDSVLRHRLYPVSTWHSQPAYASPHVSAFHRNTKL</sequence>
<feature type="compositionally biased region" description="Low complexity" evidence="7">
    <location>
        <begin position="246"/>
        <end position="258"/>
    </location>
</feature>
<feature type="region of interest" description="Disordered" evidence="7">
    <location>
        <begin position="1"/>
        <end position="103"/>
    </location>
</feature>
<dbReference type="GO" id="GO:0071391">
    <property type="term" value="P:cellular response to estrogen stimulus"/>
    <property type="evidence" value="ECO:0007669"/>
    <property type="project" value="Ensembl"/>
</dbReference>
<dbReference type="GO" id="GO:0000976">
    <property type="term" value="F:transcription cis-regulatory region binding"/>
    <property type="evidence" value="ECO:0007669"/>
    <property type="project" value="TreeGrafter"/>
</dbReference>
<dbReference type="Pfam" id="PF01388">
    <property type="entry name" value="ARID"/>
    <property type="match status" value="1"/>
</dbReference>
<dbReference type="Proteomes" id="UP000472272">
    <property type="component" value="Chromosome 8"/>
</dbReference>
<evidence type="ECO:0000259" key="8">
    <source>
        <dbReference type="PROSITE" id="PS51011"/>
    </source>
</evidence>
<keyword evidence="5" id="KW-0804">Transcription</keyword>
<dbReference type="Ensembl" id="ENSPMRT00000014714.1">
    <property type="protein sequence ID" value="ENSPMRP00000013771.1"/>
    <property type="gene ID" value="ENSPMRG00000009227.1"/>
</dbReference>
<dbReference type="Gene3D" id="1.10.150.60">
    <property type="entry name" value="ARID DNA-binding domain"/>
    <property type="match status" value="1"/>
</dbReference>
<dbReference type="SUPFAM" id="SSF46774">
    <property type="entry name" value="ARID-like"/>
    <property type="match status" value="1"/>
</dbReference>
<dbReference type="GO" id="GO:1905870">
    <property type="term" value="P:positive regulation of 3'-UTR-mediated mRNA stabilization"/>
    <property type="evidence" value="ECO:0007669"/>
    <property type="project" value="Ensembl"/>
</dbReference>
<dbReference type="SMART" id="SM01014">
    <property type="entry name" value="ARID"/>
    <property type="match status" value="1"/>
</dbReference>
<dbReference type="GO" id="GO:0003714">
    <property type="term" value="F:transcription corepressor activity"/>
    <property type="evidence" value="ECO:0007669"/>
    <property type="project" value="Ensembl"/>
</dbReference>
<keyword evidence="3" id="KW-0238">DNA-binding</keyword>
<dbReference type="InterPro" id="IPR051232">
    <property type="entry name" value="ARID/SWI1_ChromRemod"/>
</dbReference>
<evidence type="ECO:0000313" key="10">
    <source>
        <dbReference type="Proteomes" id="UP000472272"/>
    </source>
</evidence>
<dbReference type="GeneTree" id="ENSGT00940000161253"/>
<keyword evidence="2" id="KW-0805">Transcription regulation</keyword>
<proteinExistence type="predicted"/>
<accession>A0A670IQ12</accession>
<dbReference type="GO" id="GO:0046966">
    <property type="term" value="F:nuclear thyroid hormone receptor binding"/>
    <property type="evidence" value="ECO:0007669"/>
    <property type="project" value="Ensembl"/>
</dbReference>
<evidence type="ECO:0000256" key="5">
    <source>
        <dbReference type="ARBA" id="ARBA00023163"/>
    </source>
</evidence>
<dbReference type="GO" id="GO:0042802">
    <property type="term" value="F:identical protein binding"/>
    <property type="evidence" value="ECO:0007669"/>
    <property type="project" value="Ensembl"/>
</dbReference>
<gene>
    <name evidence="9" type="primary">ARID5A</name>
</gene>
<dbReference type="GO" id="GO:0046965">
    <property type="term" value="F:nuclear retinoid X receptor binding"/>
    <property type="evidence" value="ECO:0007669"/>
    <property type="project" value="Ensembl"/>
</dbReference>
<keyword evidence="6" id="KW-0539">Nucleus</keyword>
<dbReference type="GO" id="GO:0050681">
    <property type="term" value="F:nuclear androgen receptor binding"/>
    <property type="evidence" value="ECO:0007669"/>
    <property type="project" value="Ensembl"/>
</dbReference>
<evidence type="ECO:0000256" key="3">
    <source>
        <dbReference type="ARBA" id="ARBA00023125"/>
    </source>
</evidence>
<reference evidence="9" key="2">
    <citation type="submission" date="2025-08" db="UniProtKB">
        <authorList>
            <consortium name="Ensembl"/>
        </authorList>
    </citation>
    <scope>IDENTIFICATION</scope>
</reference>
<evidence type="ECO:0000256" key="2">
    <source>
        <dbReference type="ARBA" id="ARBA00023015"/>
    </source>
</evidence>
<comment type="subcellular location">
    <subcellularLocation>
        <location evidence="1">Nucleus</location>
    </subcellularLocation>
</comment>
<dbReference type="GO" id="GO:0000122">
    <property type="term" value="P:negative regulation of transcription by RNA polymerase II"/>
    <property type="evidence" value="ECO:0007669"/>
    <property type="project" value="Ensembl"/>
</dbReference>
<feature type="domain" description="ARID" evidence="8">
    <location>
        <begin position="102"/>
        <end position="194"/>
    </location>
</feature>
<dbReference type="AlphaFoldDB" id="A0A670IQ12"/>
<dbReference type="OMA" id="DQMVPGK"/>
<feature type="compositionally biased region" description="Basic and acidic residues" evidence="7">
    <location>
        <begin position="57"/>
        <end position="89"/>
    </location>
</feature>
<evidence type="ECO:0000313" key="9">
    <source>
        <dbReference type="Ensembl" id="ENSPMRP00000013771.1"/>
    </source>
</evidence>
<reference evidence="9" key="3">
    <citation type="submission" date="2025-09" db="UniProtKB">
        <authorList>
            <consortium name="Ensembl"/>
        </authorList>
    </citation>
    <scope>IDENTIFICATION</scope>
</reference>